<dbReference type="PANTHER" id="PTHR23028:SF53">
    <property type="entry name" value="ACYL_TRANSF_3 DOMAIN-CONTAINING PROTEIN"/>
    <property type="match status" value="1"/>
</dbReference>
<sequence length="447" mass="49862">MQWDRCYPAESRKDAREAYALQTNACRLNETDRVPHEESVVRTGEIKALSGLRIVAAVWVVLFHFRPLLEQASPGFRSALAPVLDCGAQGVDLFFILSGFVLTWNYMDRMGESWSWRATVHFLWLRLSRVWPVYLVTMHLAALWIIFTLNVGHVPSKVADQLTAMNYVKQFLLVQLWFAPYFDGTSWDGPAWSISAEWLAYLLFGALALVIFRIARATRARGLIYLAVAAALPPVLLLMATGLFYTPWSWLPRIVMQFTAGALVCAAVRKLQPSDRARTGAGIAALLIAAAIVGILYWLDAHPMPSIYDSAGLVDVLFVPLVLTLAIGAGTLPALLALRPMVYLGHVSFSLYMVHELVHTTWNWMVEQFEIHLGSDLAGKAVLVGLLAVAFGGAVFLYHFVEEPARKWMRGMMTPPRDTRIEHGRGKLQTIDGQREERTPVVSARAG</sequence>
<gene>
    <name evidence="3" type="ORF">MMOR_34440</name>
</gene>
<feature type="transmembrane region" description="Helical" evidence="1">
    <location>
        <begin position="311"/>
        <end position="336"/>
    </location>
</feature>
<dbReference type="Proteomes" id="UP000466681">
    <property type="component" value="Chromosome"/>
</dbReference>
<feature type="transmembrane region" description="Helical" evidence="1">
    <location>
        <begin position="46"/>
        <end position="65"/>
    </location>
</feature>
<evidence type="ECO:0000256" key="1">
    <source>
        <dbReference type="SAM" id="Phobius"/>
    </source>
</evidence>
<dbReference type="KEGG" id="mmor:MMOR_34440"/>
<dbReference type="PANTHER" id="PTHR23028">
    <property type="entry name" value="ACETYLTRANSFERASE"/>
    <property type="match status" value="1"/>
</dbReference>
<reference evidence="3 4" key="1">
    <citation type="journal article" date="2019" name="Emerg. Microbes Infect.">
        <title>Comprehensive subspecies identification of 175 nontuberculous mycobacteria species based on 7547 genomic profiles.</title>
        <authorList>
            <person name="Matsumoto Y."/>
            <person name="Kinjo T."/>
            <person name="Motooka D."/>
            <person name="Nabeya D."/>
            <person name="Jung N."/>
            <person name="Uechi K."/>
            <person name="Horii T."/>
            <person name="Iida T."/>
            <person name="Fujita J."/>
            <person name="Nakamura S."/>
        </authorList>
    </citation>
    <scope>NUCLEOTIDE SEQUENCE [LARGE SCALE GENOMIC DNA]</scope>
    <source>
        <strain evidence="3 4">JCM 6375</strain>
    </source>
</reference>
<feature type="domain" description="Acyltransferase 3" evidence="2">
    <location>
        <begin position="47"/>
        <end position="398"/>
    </location>
</feature>
<dbReference type="AlphaFoldDB" id="A0AAD1M6Z8"/>
<feature type="transmembrane region" description="Helical" evidence="1">
    <location>
        <begin position="343"/>
        <end position="362"/>
    </location>
</feature>
<dbReference type="GO" id="GO:0009103">
    <property type="term" value="P:lipopolysaccharide biosynthetic process"/>
    <property type="evidence" value="ECO:0007669"/>
    <property type="project" value="TreeGrafter"/>
</dbReference>
<feature type="transmembrane region" description="Helical" evidence="1">
    <location>
        <begin position="86"/>
        <end position="107"/>
    </location>
</feature>
<dbReference type="GO" id="GO:0016747">
    <property type="term" value="F:acyltransferase activity, transferring groups other than amino-acyl groups"/>
    <property type="evidence" value="ECO:0007669"/>
    <property type="project" value="InterPro"/>
</dbReference>
<keyword evidence="3" id="KW-0808">Transferase</keyword>
<evidence type="ECO:0000313" key="4">
    <source>
        <dbReference type="Proteomes" id="UP000466681"/>
    </source>
</evidence>
<feature type="transmembrane region" description="Helical" evidence="1">
    <location>
        <begin position="382"/>
        <end position="401"/>
    </location>
</feature>
<feature type="transmembrane region" description="Helical" evidence="1">
    <location>
        <begin position="198"/>
        <end position="215"/>
    </location>
</feature>
<keyword evidence="3" id="KW-0012">Acyltransferase</keyword>
<keyword evidence="4" id="KW-1185">Reference proteome</keyword>
<evidence type="ECO:0000259" key="2">
    <source>
        <dbReference type="Pfam" id="PF01757"/>
    </source>
</evidence>
<dbReference type="GO" id="GO:0016020">
    <property type="term" value="C:membrane"/>
    <property type="evidence" value="ECO:0007669"/>
    <property type="project" value="TreeGrafter"/>
</dbReference>
<proteinExistence type="predicted"/>
<protein>
    <submittedName>
        <fullName evidence="3">Acyltransferase</fullName>
    </submittedName>
</protein>
<feature type="transmembrane region" description="Helical" evidence="1">
    <location>
        <begin position="280"/>
        <end position="299"/>
    </location>
</feature>
<dbReference type="Pfam" id="PF01757">
    <property type="entry name" value="Acyl_transf_3"/>
    <property type="match status" value="1"/>
</dbReference>
<dbReference type="InterPro" id="IPR050879">
    <property type="entry name" value="Acyltransferase_3"/>
</dbReference>
<feature type="transmembrane region" description="Helical" evidence="1">
    <location>
        <begin position="131"/>
        <end position="152"/>
    </location>
</feature>
<dbReference type="EMBL" id="AP022560">
    <property type="protein sequence ID" value="BBX02508.1"/>
    <property type="molecule type" value="Genomic_DNA"/>
</dbReference>
<evidence type="ECO:0000313" key="3">
    <source>
        <dbReference type="EMBL" id="BBX02508.1"/>
    </source>
</evidence>
<name>A0AAD1M6Z8_9MYCO</name>
<accession>A0AAD1M6Z8</accession>
<dbReference type="InterPro" id="IPR002656">
    <property type="entry name" value="Acyl_transf_3_dom"/>
</dbReference>
<keyword evidence="1" id="KW-1133">Transmembrane helix</keyword>
<organism evidence="3 4">
    <name type="scientific">Mycolicibacterium moriokaense</name>
    <dbReference type="NCBI Taxonomy" id="39691"/>
    <lineage>
        <taxon>Bacteria</taxon>
        <taxon>Bacillati</taxon>
        <taxon>Actinomycetota</taxon>
        <taxon>Actinomycetes</taxon>
        <taxon>Mycobacteriales</taxon>
        <taxon>Mycobacteriaceae</taxon>
        <taxon>Mycolicibacterium</taxon>
    </lineage>
</organism>
<keyword evidence="1" id="KW-0812">Transmembrane</keyword>
<feature type="transmembrane region" description="Helical" evidence="1">
    <location>
        <begin position="222"/>
        <end position="244"/>
    </location>
</feature>
<feature type="transmembrane region" description="Helical" evidence="1">
    <location>
        <begin position="250"/>
        <end position="268"/>
    </location>
</feature>
<keyword evidence="1" id="KW-0472">Membrane</keyword>